<dbReference type="VEuPathDB" id="FungiDB:RhiirFUN_009614"/>
<name>A0A2N0R5Y9_9GLOM</name>
<evidence type="ECO:0000256" key="1">
    <source>
        <dbReference type="ARBA" id="ARBA00001936"/>
    </source>
</evidence>
<dbReference type="InterPro" id="IPR007865">
    <property type="entry name" value="Aminopep_P_N"/>
</dbReference>
<dbReference type="Gene3D" id="3.90.230.10">
    <property type="entry name" value="Creatinase/methionine aminopeptidase superfamily"/>
    <property type="match status" value="1"/>
</dbReference>
<dbReference type="AlphaFoldDB" id="A0A2N0R5Y9"/>
<dbReference type="PANTHER" id="PTHR43226:SF4">
    <property type="entry name" value="XAA-PRO AMINOPEPTIDASE 3"/>
    <property type="match status" value="1"/>
</dbReference>
<dbReference type="SUPFAM" id="SSF55920">
    <property type="entry name" value="Creatinase/aminopeptidase"/>
    <property type="match status" value="1"/>
</dbReference>
<dbReference type="CDD" id="cd01087">
    <property type="entry name" value="Prolidase"/>
    <property type="match status" value="1"/>
</dbReference>
<evidence type="ECO:0000256" key="5">
    <source>
        <dbReference type="ARBA" id="ARBA00023211"/>
    </source>
</evidence>
<dbReference type="GO" id="GO:0005739">
    <property type="term" value="C:mitochondrion"/>
    <property type="evidence" value="ECO:0007669"/>
    <property type="project" value="TreeGrafter"/>
</dbReference>
<protein>
    <submittedName>
        <fullName evidence="7">Peptidase M24</fullName>
    </submittedName>
</protein>
<feature type="domain" description="Aminopeptidase P N-terminal" evidence="6">
    <location>
        <begin position="60"/>
        <end position="206"/>
    </location>
</feature>
<dbReference type="Pfam" id="PF05195">
    <property type="entry name" value="AMP_N"/>
    <property type="match status" value="1"/>
</dbReference>
<reference evidence="7 8" key="2">
    <citation type="submission" date="2017-10" db="EMBL/GenBank/DDBJ databases">
        <title>Genome analyses suggest a sexual origin of heterokaryosis in a supposedly ancient asexual fungus.</title>
        <authorList>
            <person name="Corradi N."/>
            <person name="Sedzielewska K."/>
            <person name="Noel J."/>
            <person name="Charron P."/>
            <person name="Farinelli L."/>
            <person name="Marton T."/>
            <person name="Kruger M."/>
            <person name="Pelin A."/>
            <person name="Brachmann A."/>
            <person name="Corradi N."/>
        </authorList>
    </citation>
    <scope>NUCLEOTIDE SEQUENCE [LARGE SCALE GENOMIC DNA]</scope>
    <source>
        <strain evidence="7 8">A1</strain>
    </source>
</reference>
<accession>A0A2N0R5Y9</accession>
<dbReference type="PANTHER" id="PTHR43226">
    <property type="entry name" value="XAA-PRO AMINOPEPTIDASE 3"/>
    <property type="match status" value="1"/>
</dbReference>
<comment type="caution">
    <text evidence="7">The sequence shown here is derived from an EMBL/GenBank/DDBJ whole genome shotgun (WGS) entry which is preliminary data.</text>
</comment>
<dbReference type="Pfam" id="PF00557">
    <property type="entry name" value="Peptidase_M24"/>
    <property type="match status" value="1"/>
</dbReference>
<dbReference type="InterPro" id="IPR052433">
    <property type="entry name" value="X-Pro_dipept-like"/>
</dbReference>
<proteinExistence type="inferred from homology"/>
<evidence type="ECO:0000256" key="4">
    <source>
        <dbReference type="ARBA" id="ARBA00022801"/>
    </source>
</evidence>
<dbReference type="EMBL" id="LLXH01001484">
    <property type="protein sequence ID" value="PKC58709.1"/>
    <property type="molecule type" value="Genomic_DNA"/>
</dbReference>
<dbReference type="InterPro" id="IPR000994">
    <property type="entry name" value="Pept_M24"/>
</dbReference>
<keyword evidence="4" id="KW-0378">Hydrolase</keyword>
<dbReference type="Gene3D" id="3.40.350.10">
    <property type="entry name" value="Creatinase/prolidase N-terminal domain"/>
    <property type="match status" value="1"/>
</dbReference>
<dbReference type="VEuPathDB" id="FungiDB:RhiirA1_370106"/>
<dbReference type="InterPro" id="IPR029149">
    <property type="entry name" value="Creatin/AminoP/Spt16_N"/>
</dbReference>
<keyword evidence="5" id="KW-0464">Manganese</keyword>
<evidence type="ECO:0000259" key="6">
    <source>
        <dbReference type="SMART" id="SM01011"/>
    </source>
</evidence>
<dbReference type="GO" id="GO:0030145">
    <property type="term" value="F:manganese ion binding"/>
    <property type="evidence" value="ECO:0007669"/>
    <property type="project" value="InterPro"/>
</dbReference>
<gene>
    <name evidence="7" type="ORF">RhiirA1_370106</name>
</gene>
<evidence type="ECO:0000256" key="3">
    <source>
        <dbReference type="ARBA" id="ARBA00022723"/>
    </source>
</evidence>
<reference evidence="7 8" key="1">
    <citation type="submission" date="2017-10" db="EMBL/GenBank/DDBJ databases">
        <title>Extensive intraspecific genome diversity in a model arbuscular mycorrhizal fungus.</title>
        <authorList>
            <person name="Chen E.C.H."/>
            <person name="Morin E."/>
            <person name="Baudet D."/>
            <person name="Noel J."/>
            <person name="Ndikumana S."/>
            <person name="Charron P."/>
            <person name="St-Onge C."/>
            <person name="Giorgi J."/>
            <person name="Grigoriev I.V."/>
            <person name="Roux C."/>
            <person name="Martin F.M."/>
            <person name="Corradi N."/>
        </authorList>
    </citation>
    <scope>NUCLEOTIDE SEQUENCE [LARGE SCALE GENOMIC DNA]</scope>
    <source>
        <strain evidence="7 8">A1</strain>
    </source>
</reference>
<dbReference type="Proteomes" id="UP000232688">
    <property type="component" value="Unassembled WGS sequence"/>
</dbReference>
<comment type="cofactor">
    <cofactor evidence="1">
        <name>Mn(2+)</name>
        <dbReference type="ChEBI" id="CHEBI:29035"/>
    </cofactor>
</comment>
<sequence>MKYKLSRPIRQCSFIWQRFGTNIRSLSASALTPAKPRLYGQPTAKTHPHLMKPGEVTPGITATEYEFRRARLINMLPENSVAIALGYRTRYMSNKVLYISNNLQFMHYPFHQNTDFFYLCGFNEPDAAIVLEKNNTRKGYKMTMFVPPKNTSVEMWDGSRTGVLGAVEIFGADEAIESTRFNSKIKEIVKNYKDIYIDLPAKTNILSSDSIYKSTSRAYVKPLSRIIQELRLIKSDSEIALMKVAGQITGKAFIETIKFTNLGFTEHDLYAKVDFECRIRGAQYLAYVPVVAGGINALTLHYVRNDMPLQNGDLVLVDAGSEYHGYASDITRTWPINGKFSPAQRDLYEVVLNANRQCIKLCTEKKNISLNKIHEKSVQFIKEGLSSLGFDLVEGDVDRVLYPHHVGHYLGLDVHDTHDLERSRILKSGMVITIEPGVYIPPNDAYPKHFHGMGIRIEDDVLVGETDPYVLSSIAPKEIVDIEYCMEN</sequence>
<dbReference type="GO" id="GO:0006508">
    <property type="term" value="P:proteolysis"/>
    <property type="evidence" value="ECO:0007669"/>
    <property type="project" value="TreeGrafter"/>
</dbReference>
<organism evidence="7 8">
    <name type="scientific">Rhizophagus irregularis</name>
    <dbReference type="NCBI Taxonomy" id="588596"/>
    <lineage>
        <taxon>Eukaryota</taxon>
        <taxon>Fungi</taxon>
        <taxon>Fungi incertae sedis</taxon>
        <taxon>Mucoromycota</taxon>
        <taxon>Glomeromycotina</taxon>
        <taxon>Glomeromycetes</taxon>
        <taxon>Glomerales</taxon>
        <taxon>Glomeraceae</taxon>
        <taxon>Rhizophagus</taxon>
    </lineage>
</organism>
<evidence type="ECO:0000313" key="8">
    <source>
        <dbReference type="Proteomes" id="UP000232688"/>
    </source>
</evidence>
<evidence type="ECO:0000313" key="7">
    <source>
        <dbReference type="EMBL" id="PKC58709.1"/>
    </source>
</evidence>
<evidence type="ECO:0000256" key="2">
    <source>
        <dbReference type="ARBA" id="ARBA00008766"/>
    </source>
</evidence>
<dbReference type="GO" id="GO:0070006">
    <property type="term" value="F:metalloaminopeptidase activity"/>
    <property type="evidence" value="ECO:0007669"/>
    <property type="project" value="InterPro"/>
</dbReference>
<dbReference type="VEuPathDB" id="FungiDB:FUN_007121"/>
<dbReference type="InterPro" id="IPR036005">
    <property type="entry name" value="Creatinase/aminopeptidase-like"/>
</dbReference>
<dbReference type="SMART" id="SM01011">
    <property type="entry name" value="AMP_N"/>
    <property type="match status" value="1"/>
</dbReference>
<keyword evidence="3" id="KW-0479">Metal-binding</keyword>
<comment type="similarity">
    <text evidence="2">Belongs to the peptidase M24B family.</text>
</comment>
<dbReference type="SUPFAM" id="SSF53092">
    <property type="entry name" value="Creatinase/prolidase N-terminal domain"/>
    <property type="match status" value="1"/>
</dbReference>